<reference evidence="2" key="1">
    <citation type="journal article" date="2019" name="Int. J. Syst. Evol. Microbiol.">
        <title>The Global Catalogue of Microorganisms (GCM) 10K type strain sequencing project: providing services to taxonomists for standard genome sequencing and annotation.</title>
        <authorList>
            <consortium name="The Broad Institute Genomics Platform"/>
            <consortium name="The Broad Institute Genome Sequencing Center for Infectious Disease"/>
            <person name="Wu L."/>
            <person name="Ma J."/>
        </authorList>
    </citation>
    <scope>NUCLEOTIDE SEQUENCE [LARGE SCALE GENOMIC DNA]</scope>
    <source>
        <strain evidence="2">2902at01</strain>
    </source>
</reference>
<keyword evidence="2" id="KW-1185">Reference proteome</keyword>
<evidence type="ECO:0000313" key="2">
    <source>
        <dbReference type="Proteomes" id="UP001595868"/>
    </source>
</evidence>
<dbReference type="EMBL" id="JBHSBN010000057">
    <property type="protein sequence ID" value="MFC4110751.1"/>
    <property type="molecule type" value="Genomic_DNA"/>
</dbReference>
<sequence length="47" mass="4714">MGVQMMAVTPRAMPGGGFYVLNSAPGLITPPGQPGGTGTTDYLLAYG</sequence>
<name>A0ABV8KX77_9ACTN</name>
<dbReference type="Proteomes" id="UP001595868">
    <property type="component" value="Unassembled WGS sequence"/>
</dbReference>
<dbReference type="RefSeq" id="WP_377553461.1">
    <property type="nucleotide sequence ID" value="NZ_JBHSBN010000057.1"/>
</dbReference>
<organism evidence="1 2">
    <name type="scientific">Micromonospora zhanjiangensis</name>
    <dbReference type="NCBI Taxonomy" id="1522057"/>
    <lineage>
        <taxon>Bacteria</taxon>
        <taxon>Bacillati</taxon>
        <taxon>Actinomycetota</taxon>
        <taxon>Actinomycetes</taxon>
        <taxon>Micromonosporales</taxon>
        <taxon>Micromonosporaceae</taxon>
        <taxon>Micromonospora</taxon>
    </lineage>
</organism>
<proteinExistence type="predicted"/>
<evidence type="ECO:0000313" key="1">
    <source>
        <dbReference type="EMBL" id="MFC4110751.1"/>
    </source>
</evidence>
<protein>
    <submittedName>
        <fullName evidence="1">Uncharacterized protein</fullName>
    </submittedName>
</protein>
<comment type="caution">
    <text evidence="1">The sequence shown here is derived from an EMBL/GenBank/DDBJ whole genome shotgun (WGS) entry which is preliminary data.</text>
</comment>
<accession>A0ABV8KX77</accession>
<gene>
    <name evidence="1" type="ORF">ACFOX0_33175</name>
</gene>